<dbReference type="OrthoDB" id="10337653at2759"/>
<sequence length="119" mass="13567">MKSQDLSESHHTCMDASSDAEKDHETLYSLHDLLDSLTNTMLSNIKDVYNTRIALEEKLDCIVETELKICLDLANTPALEAIHSECIELKERISSIYETFGEIESRIGRCFSILNHYQS</sequence>
<proteinExistence type="predicted"/>
<dbReference type="AlphaFoldDB" id="A0A899FZ85"/>
<accession>A0A899FZ85</accession>
<protein>
    <submittedName>
        <fullName evidence="2">Uncharacterized protein</fullName>
    </submittedName>
</protein>
<name>A0A899FZ85_9ASCO</name>
<evidence type="ECO:0000256" key="1">
    <source>
        <dbReference type="SAM" id="MobiDB-lite"/>
    </source>
</evidence>
<evidence type="ECO:0000313" key="2">
    <source>
        <dbReference type="EMBL" id="QSL64589.1"/>
    </source>
</evidence>
<reference evidence="2" key="1">
    <citation type="submission" date="2020-06" db="EMBL/GenBank/DDBJ databases">
        <title>Genomes of multiple members of Pneumocystis genus reveal paths to human pathogen Pneumocystis jirovecii.</title>
        <authorList>
            <person name="Cisse O.H."/>
            <person name="Ma L."/>
            <person name="Dekker J."/>
            <person name="Khil P."/>
            <person name="Jo J."/>
            <person name="Brenchley J."/>
            <person name="Blair R."/>
            <person name="Pahar B."/>
            <person name="Chabe M."/>
            <person name="Van Rompay K.A."/>
            <person name="Keesler R."/>
            <person name="Sukura A."/>
            <person name="Hirsch V."/>
            <person name="Kutty G."/>
            <person name="Liu Y."/>
            <person name="Peng L."/>
            <person name="Chen J."/>
            <person name="Song J."/>
            <person name="Weissenbacher-Lang C."/>
            <person name="Xu J."/>
            <person name="Upham N.S."/>
            <person name="Stajich J.E."/>
            <person name="Cuomo C.A."/>
            <person name="Cushion M.T."/>
            <person name="Kovacs J.A."/>
        </authorList>
    </citation>
    <scope>NUCLEOTIDE SEQUENCE</scope>
    <source>
        <strain evidence="2">2A</strain>
    </source>
</reference>
<dbReference type="EMBL" id="CP054534">
    <property type="protein sequence ID" value="QSL64589.1"/>
    <property type="molecule type" value="Genomic_DNA"/>
</dbReference>
<dbReference type="Proteomes" id="UP000663699">
    <property type="component" value="Chromosome 3"/>
</dbReference>
<evidence type="ECO:0000313" key="3">
    <source>
        <dbReference type="Proteomes" id="UP000663699"/>
    </source>
</evidence>
<organism evidence="2 3">
    <name type="scientific">Pneumocystis wakefieldiae</name>
    <dbReference type="NCBI Taxonomy" id="38082"/>
    <lineage>
        <taxon>Eukaryota</taxon>
        <taxon>Fungi</taxon>
        <taxon>Dikarya</taxon>
        <taxon>Ascomycota</taxon>
        <taxon>Taphrinomycotina</taxon>
        <taxon>Pneumocystomycetes</taxon>
        <taxon>Pneumocystaceae</taxon>
        <taxon>Pneumocystis</taxon>
    </lineage>
</organism>
<feature type="region of interest" description="Disordered" evidence="1">
    <location>
        <begin position="1"/>
        <end position="21"/>
    </location>
</feature>
<keyword evidence="3" id="KW-1185">Reference proteome</keyword>
<gene>
    <name evidence="2" type="ORF">MERGE_001890</name>
</gene>